<dbReference type="Proteomes" id="UP000630718">
    <property type="component" value="Unassembled WGS sequence"/>
</dbReference>
<keyword evidence="3" id="KW-1185">Reference proteome</keyword>
<dbReference type="AlphaFoldDB" id="A0A919A8T0"/>
<evidence type="ECO:0008006" key="4">
    <source>
        <dbReference type="Google" id="ProtNLM"/>
    </source>
</evidence>
<accession>A0A919A8T0</accession>
<dbReference type="InterPro" id="IPR027476">
    <property type="entry name" value="DppA_N"/>
</dbReference>
<name>A0A919A8T0_9ACTN</name>
<dbReference type="CDD" id="cd08663">
    <property type="entry name" value="DAP_dppA_1"/>
    <property type="match status" value="1"/>
</dbReference>
<organism evidence="2 3">
    <name type="scientific">Streptomyces fumanus</name>
    <dbReference type="NCBI Taxonomy" id="67302"/>
    <lineage>
        <taxon>Bacteria</taxon>
        <taxon>Bacillati</taxon>
        <taxon>Actinomycetota</taxon>
        <taxon>Actinomycetes</taxon>
        <taxon>Kitasatosporales</taxon>
        <taxon>Streptomycetaceae</taxon>
        <taxon>Streptomyces</taxon>
    </lineage>
</organism>
<proteinExistence type="predicted"/>
<evidence type="ECO:0000256" key="1">
    <source>
        <dbReference type="SAM" id="MobiDB-lite"/>
    </source>
</evidence>
<evidence type="ECO:0000313" key="2">
    <source>
        <dbReference type="EMBL" id="GHE92611.1"/>
    </source>
</evidence>
<evidence type="ECO:0000313" key="3">
    <source>
        <dbReference type="Proteomes" id="UP000630718"/>
    </source>
</evidence>
<sequence length="289" mass="30954">MIKLGRLPVRVYISADMEGVTGLVDADDVQPGGRDYERGRLMMAEDVNAAVRGALAAGATDITVNDAHGPMRNLRPETLHPAARLIRGRPKNMGMLEGLVPDHDALVCVGYHSRAGALGVLSHSFMGHEIEDMWLDGRPVGEIGLAHATAAAVGVPMVVLTGDDAACAETAEWDAAVTTVAVKYARDRFAADLRPVEEARTAIEEAVAAGLAVLDLVRAGMRGPIRQRSLLRTVLCSPAVEWSARSVLVPSGLPTAGARGLTARWRRRGRPGGRRCAARRRRGCRLRRP</sequence>
<reference evidence="2" key="2">
    <citation type="submission" date="2020-09" db="EMBL/GenBank/DDBJ databases">
        <authorList>
            <person name="Sun Q."/>
            <person name="Ohkuma M."/>
        </authorList>
    </citation>
    <scope>NUCLEOTIDE SEQUENCE</scope>
    <source>
        <strain evidence="2">JCM 4477</strain>
    </source>
</reference>
<protein>
    <recommendedName>
        <fullName evidence="4">D-aminopeptidase</fullName>
    </recommendedName>
</protein>
<dbReference type="Pfam" id="PF04951">
    <property type="entry name" value="Peptidase_M55"/>
    <property type="match status" value="1"/>
</dbReference>
<comment type="caution">
    <text evidence="2">The sequence shown here is derived from an EMBL/GenBank/DDBJ whole genome shotgun (WGS) entry which is preliminary data.</text>
</comment>
<dbReference type="InterPro" id="IPR007035">
    <property type="entry name" value="Peptidase_M55"/>
</dbReference>
<dbReference type="InterPro" id="IPR036177">
    <property type="entry name" value="Peptidase_M55_sf"/>
</dbReference>
<dbReference type="EMBL" id="BNBI01000003">
    <property type="protein sequence ID" value="GHE92611.1"/>
    <property type="molecule type" value="Genomic_DNA"/>
</dbReference>
<reference evidence="2" key="1">
    <citation type="journal article" date="2014" name="Int. J. Syst. Evol. Microbiol.">
        <title>Complete genome sequence of Corynebacterium casei LMG S-19264T (=DSM 44701T), isolated from a smear-ripened cheese.</title>
        <authorList>
            <consortium name="US DOE Joint Genome Institute (JGI-PGF)"/>
            <person name="Walter F."/>
            <person name="Albersmeier A."/>
            <person name="Kalinowski J."/>
            <person name="Ruckert C."/>
        </authorList>
    </citation>
    <scope>NUCLEOTIDE SEQUENCE</scope>
    <source>
        <strain evidence="2">JCM 4477</strain>
    </source>
</reference>
<gene>
    <name evidence="2" type="ORF">GCM10018772_15360</name>
</gene>
<dbReference type="Gene3D" id="3.40.50.10780">
    <property type="entry name" value="Dipeptide transport protein"/>
    <property type="match status" value="1"/>
</dbReference>
<feature type="region of interest" description="Disordered" evidence="1">
    <location>
        <begin position="268"/>
        <end position="289"/>
    </location>
</feature>
<dbReference type="SUPFAM" id="SSF63992">
    <property type="entry name" value="Dipeptide transport protein"/>
    <property type="match status" value="1"/>
</dbReference>